<gene>
    <name evidence="1" type="ORF">GCM10010094_58120</name>
</gene>
<dbReference type="Gene3D" id="1.20.1270.240">
    <property type="match status" value="1"/>
</dbReference>
<comment type="caution">
    <text evidence="1">The sequence shown here is derived from an EMBL/GenBank/DDBJ whole genome shotgun (WGS) entry which is preliminary data.</text>
</comment>
<sequence length="64" mass="6995">MPALFGCPYSDQVLDGYRWAASLADGWADRVGLHQFFPLLVHAAFVGRGYAEQALKTARAALAR</sequence>
<evidence type="ECO:0000313" key="2">
    <source>
        <dbReference type="Proteomes" id="UP000637788"/>
    </source>
</evidence>
<dbReference type="AlphaFoldDB" id="A0A917VK27"/>
<evidence type="ECO:0000313" key="1">
    <source>
        <dbReference type="EMBL" id="GGK89481.1"/>
    </source>
</evidence>
<dbReference type="Proteomes" id="UP000637788">
    <property type="component" value="Unassembled WGS sequence"/>
</dbReference>
<dbReference type="EMBL" id="BMPQ01000017">
    <property type="protein sequence ID" value="GGK89481.1"/>
    <property type="molecule type" value="Genomic_DNA"/>
</dbReference>
<name>A0A917VK27_9ACTN</name>
<proteinExistence type="predicted"/>
<dbReference type="Gene3D" id="1.10.510.10">
    <property type="entry name" value="Transferase(Phosphotransferase) domain 1"/>
    <property type="match status" value="1"/>
</dbReference>
<reference evidence="1" key="2">
    <citation type="submission" date="2020-09" db="EMBL/GenBank/DDBJ databases">
        <authorList>
            <person name="Sun Q."/>
            <person name="Ohkuma M."/>
        </authorList>
    </citation>
    <scope>NUCLEOTIDE SEQUENCE</scope>
    <source>
        <strain evidence="1">JCM 3035</strain>
    </source>
</reference>
<keyword evidence="2" id="KW-1185">Reference proteome</keyword>
<accession>A0A917VK27</accession>
<organism evidence="1 2">
    <name type="scientific">Streptomyces flaveus</name>
    <dbReference type="NCBI Taxonomy" id="66370"/>
    <lineage>
        <taxon>Bacteria</taxon>
        <taxon>Bacillati</taxon>
        <taxon>Actinomycetota</taxon>
        <taxon>Actinomycetes</taxon>
        <taxon>Kitasatosporales</taxon>
        <taxon>Streptomycetaceae</taxon>
        <taxon>Streptomyces</taxon>
        <taxon>Streptomyces aurantiacus group</taxon>
    </lineage>
</organism>
<reference evidence="1" key="1">
    <citation type="journal article" date="2014" name="Int. J. Syst. Evol. Microbiol.">
        <title>Complete genome sequence of Corynebacterium casei LMG S-19264T (=DSM 44701T), isolated from a smear-ripened cheese.</title>
        <authorList>
            <consortium name="US DOE Joint Genome Institute (JGI-PGF)"/>
            <person name="Walter F."/>
            <person name="Albersmeier A."/>
            <person name="Kalinowski J."/>
            <person name="Ruckert C."/>
        </authorList>
    </citation>
    <scope>NUCLEOTIDE SEQUENCE</scope>
    <source>
        <strain evidence="1">JCM 3035</strain>
    </source>
</reference>
<protein>
    <submittedName>
        <fullName evidence="1">Uncharacterized protein</fullName>
    </submittedName>
</protein>